<evidence type="ECO:0000256" key="5">
    <source>
        <dbReference type="SAM" id="MobiDB-lite"/>
    </source>
</evidence>
<dbReference type="KEGG" id="bfo:118409471"/>
<dbReference type="OMA" id="EVVFDMY"/>
<evidence type="ECO:0000313" key="9">
    <source>
        <dbReference type="RefSeq" id="XP_035666406.1"/>
    </source>
</evidence>
<organism evidence="8 9">
    <name type="scientific">Branchiostoma floridae</name>
    <name type="common">Florida lancelet</name>
    <name type="synonym">Amphioxus</name>
    <dbReference type="NCBI Taxonomy" id="7739"/>
    <lineage>
        <taxon>Eukaryota</taxon>
        <taxon>Metazoa</taxon>
        <taxon>Chordata</taxon>
        <taxon>Cephalochordata</taxon>
        <taxon>Leptocardii</taxon>
        <taxon>Amphioxiformes</taxon>
        <taxon>Branchiostomatidae</taxon>
        <taxon>Branchiostoma</taxon>
    </lineage>
</organism>
<name>A0A9J7HVK7_BRAFL</name>
<keyword evidence="4 6" id="KW-0472">Membrane</keyword>
<feature type="transmembrane region" description="Helical" evidence="6">
    <location>
        <begin position="70"/>
        <end position="89"/>
    </location>
</feature>
<feature type="transmembrane region" description="Helical" evidence="6">
    <location>
        <begin position="415"/>
        <end position="432"/>
    </location>
</feature>
<keyword evidence="2 6" id="KW-0812">Transmembrane</keyword>
<feature type="domain" description="Ion transport" evidence="7">
    <location>
        <begin position="389"/>
        <end position="625"/>
    </location>
</feature>
<comment type="subcellular location">
    <subcellularLocation>
        <location evidence="1">Membrane</location>
        <topology evidence="1">Multi-pass membrane protein</topology>
    </subcellularLocation>
</comment>
<keyword evidence="3 6" id="KW-1133">Transmembrane helix</keyword>
<keyword evidence="8" id="KW-1185">Reference proteome</keyword>
<dbReference type="OrthoDB" id="10068803at2759"/>
<evidence type="ECO:0000256" key="1">
    <source>
        <dbReference type="ARBA" id="ARBA00004141"/>
    </source>
</evidence>
<feature type="domain" description="Ion transport" evidence="7">
    <location>
        <begin position="67"/>
        <end position="270"/>
    </location>
</feature>
<sequence>MNMNLYLAATFIRDAQYGRNGQFETDENSVKLYNLYTHWLPKVVAYFFILLLLSLAIFEKPAVPGLEIEYYVTMPMEVICLIVIGSRLFHLKLFSPGKTFYSDKKNLVVMATMVVVVIDMISYIALVNSGQAMYAYRWSRPLRPLLLVNIKEGRQIRRAFRNIRRTLPDILNVLVLFFLSIALFALMALKIFERRPELRLYTDNSPYFKHYGDIYFQLYVLVTTANSPDIMMPAFDSNKWFSLFFIVYVVVCLYLFMSIILAVIYKNYRKHLKNEIKKSVFIKRVKLERAFNELKEEVGGKSVVTEKTWYVLMKEVLPNKTQVYYSLLWLVLDKDANGYIDQKMFLQVADLLNVEVSEIRNQKHLIEKYWPHVYNSSVSIAVRQVVMHKFFRYFFDLAIVVNAFFIGFNLDEAEWFFLSVFTCEIILKLYTYGFSEFCRRFWNIFDFIVISAAFIATIIEAALEELQYSRETLDVLLVLRILRLLKLVGSIDRFKIIIGTLTNIAPSMFTYGGVLFVFYYVFAIIGMEVWGTMLSGDVNITFCNNPKLNGSEFARDHYCNNNFSDLLTSFVLLFELMVVNQWHVLTSGFVAVTSAWARLYFVAFHLLVVIVVLNIFLAFILEAFMLESSLSTGKFSNAVEEKIKEMGLWVSKKPLQEQLPVEHVQIEAPQSVLVDNIEVQPGPTQTPADSEAAEAADVVPEMKERRPRADTGLRFRIARRGTRKTEILLQRMFESELLHEEGQEMPATEHEIEEMEPEEIRPTPLTLDNVT</sequence>
<feature type="transmembrane region" description="Helical" evidence="6">
    <location>
        <begin position="109"/>
        <end position="127"/>
    </location>
</feature>
<dbReference type="Gene3D" id="1.10.287.70">
    <property type="match status" value="2"/>
</dbReference>
<evidence type="ECO:0000256" key="2">
    <source>
        <dbReference type="ARBA" id="ARBA00022692"/>
    </source>
</evidence>
<evidence type="ECO:0000256" key="6">
    <source>
        <dbReference type="SAM" id="Phobius"/>
    </source>
</evidence>
<dbReference type="RefSeq" id="XP_035666406.1">
    <property type="nucleotide sequence ID" value="XM_035810513.1"/>
</dbReference>
<dbReference type="PANTHER" id="PTHR46726:SF1">
    <property type="entry name" value="TWO-PORE CALCIUM CHANNEL 3"/>
    <property type="match status" value="1"/>
</dbReference>
<proteinExistence type="predicted"/>
<dbReference type="InterPro" id="IPR005821">
    <property type="entry name" value="Ion_trans_dom"/>
</dbReference>
<feature type="transmembrane region" description="Helical" evidence="6">
    <location>
        <begin position="39"/>
        <end position="58"/>
    </location>
</feature>
<feature type="transmembrane region" description="Helical" evidence="6">
    <location>
        <begin position="508"/>
        <end position="527"/>
    </location>
</feature>
<reference evidence="9" key="2">
    <citation type="submission" date="2025-08" db="UniProtKB">
        <authorList>
            <consortium name="RefSeq"/>
        </authorList>
    </citation>
    <scope>IDENTIFICATION</scope>
    <source>
        <strain evidence="9">S238N-H82</strain>
        <tissue evidence="9">Testes</tissue>
    </source>
</reference>
<dbReference type="InterPro" id="IPR027359">
    <property type="entry name" value="Volt_channel_dom_sf"/>
</dbReference>
<dbReference type="GO" id="GO:0016020">
    <property type="term" value="C:membrane"/>
    <property type="evidence" value="ECO:0007669"/>
    <property type="project" value="UniProtKB-SubCell"/>
</dbReference>
<evidence type="ECO:0000256" key="4">
    <source>
        <dbReference type="ARBA" id="ARBA00023136"/>
    </source>
</evidence>
<dbReference type="Proteomes" id="UP000001554">
    <property type="component" value="Chromosome 2"/>
</dbReference>
<feature type="transmembrane region" description="Helical" evidence="6">
    <location>
        <begin position="599"/>
        <end position="621"/>
    </location>
</feature>
<protein>
    <submittedName>
        <fullName evidence="9">Two pore calcium channel protein 1-like isoform X1</fullName>
    </submittedName>
</protein>
<evidence type="ECO:0000256" key="3">
    <source>
        <dbReference type="ARBA" id="ARBA00022989"/>
    </source>
</evidence>
<dbReference type="GO" id="GO:0005248">
    <property type="term" value="F:voltage-gated sodium channel activity"/>
    <property type="evidence" value="ECO:0000318"/>
    <property type="project" value="GO_Central"/>
</dbReference>
<dbReference type="PANTHER" id="PTHR46726">
    <property type="entry name" value="TWO PORE CHANNEL 3"/>
    <property type="match status" value="1"/>
</dbReference>
<accession>A0A9J7HVK7</accession>
<feature type="region of interest" description="Disordered" evidence="5">
    <location>
        <begin position="741"/>
        <end position="771"/>
    </location>
</feature>
<dbReference type="Pfam" id="PF00520">
    <property type="entry name" value="Ion_trans"/>
    <property type="match status" value="2"/>
</dbReference>
<dbReference type="GO" id="GO:0001508">
    <property type="term" value="P:action potential"/>
    <property type="evidence" value="ECO:0000318"/>
    <property type="project" value="GO_Central"/>
</dbReference>
<feature type="transmembrane region" description="Helical" evidence="6">
    <location>
        <begin position="390"/>
        <end position="409"/>
    </location>
</feature>
<gene>
    <name evidence="9" type="primary">LOC118409471</name>
</gene>
<feature type="transmembrane region" description="Helical" evidence="6">
    <location>
        <begin position="444"/>
        <end position="463"/>
    </location>
</feature>
<reference evidence="8" key="1">
    <citation type="journal article" date="2020" name="Nat. Ecol. Evol.">
        <title>Deeply conserved synteny resolves early events in vertebrate evolution.</title>
        <authorList>
            <person name="Simakov O."/>
            <person name="Marletaz F."/>
            <person name="Yue J.X."/>
            <person name="O'Connell B."/>
            <person name="Jenkins J."/>
            <person name="Brandt A."/>
            <person name="Calef R."/>
            <person name="Tung C.H."/>
            <person name="Huang T.K."/>
            <person name="Schmutz J."/>
            <person name="Satoh N."/>
            <person name="Yu J.K."/>
            <person name="Putnam N.H."/>
            <person name="Green R.E."/>
            <person name="Rokhsar D.S."/>
        </authorList>
    </citation>
    <scope>NUCLEOTIDE SEQUENCE [LARGE SCALE GENOMIC DNA]</scope>
    <source>
        <strain evidence="8">S238N-H82</strain>
    </source>
</reference>
<dbReference type="Gene3D" id="1.20.120.350">
    <property type="entry name" value="Voltage-gated potassium channels. Chain C"/>
    <property type="match status" value="1"/>
</dbReference>
<evidence type="ECO:0000259" key="7">
    <source>
        <dbReference type="Pfam" id="PF00520"/>
    </source>
</evidence>
<feature type="compositionally biased region" description="Basic and acidic residues" evidence="5">
    <location>
        <begin position="741"/>
        <end position="750"/>
    </location>
</feature>
<feature type="transmembrane region" description="Helical" evidence="6">
    <location>
        <begin position="240"/>
        <end position="265"/>
    </location>
</feature>
<dbReference type="GeneID" id="118409471"/>
<dbReference type="SUPFAM" id="SSF81324">
    <property type="entry name" value="Voltage-gated potassium channels"/>
    <property type="match status" value="2"/>
</dbReference>
<dbReference type="AlphaFoldDB" id="A0A9J7HVK7"/>
<feature type="transmembrane region" description="Helical" evidence="6">
    <location>
        <begin position="170"/>
        <end position="192"/>
    </location>
</feature>
<evidence type="ECO:0000313" key="8">
    <source>
        <dbReference type="Proteomes" id="UP000001554"/>
    </source>
</evidence>